<dbReference type="Gene3D" id="3.40.50.10420">
    <property type="entry name" value="NagB/RpiA/CoA transferase-like"/>
    <property type="match status" value="1"/>
</dbReference>
<evidence type="ECO:0000256" key="3">
    <source>
        <dbReference type="ARBA" id="ARBA00022840"/>
    </source>
</evidence>
<dbReference type="PANTHER" id="PTHR23407">
    <property type="entry name" value="ATPASE INHIBITOR/5-FORMYLTETRAHYDROFOLATE CYCLO-LIGASE"/>
    <property type="match status" value="1"/>
</dbReference>
<evidence type="ECO:0000256" key="6">
    <source>
        <dbReference type="RuleBase" id="RU361279"/>
    </source>
</evidence>
<comment type="similarity">
    <text evidence="1 6">Belongs to the 5-formyltetrahydrofolate cyclo-ligase family.</text>
</comment>
<dbReference type="GO" id="GO:0046872">
    <property type="term" value="F:metal ion binding"/>
    <property type="evidence" value="ECO:0007669"/>
    <property type="project" value="UniProtKB-KW"/>
</dbReference>
<reference evidence="7 8" key="1">
    <citation type="journal article" date="2021" name="BMC Biol.">
        <title>Horizontally acquired antibacterial genes associated with adaptive radiation of ladybird beetles.</title>
        <authorList>
            <person name="Li H.S."/>
            <person name="Tang X.F."/>
            <person name="Huang Y.H."/>
            <person name="Xu Z.Y."/>
            <person name="Chen M.L."/>
            <person name="Du X.Y."/>
            <person name="Qiu B.Y."/>
            <person name="Chen P.T."/>
            <person name="Zhang W."/>
            <person name="Slipinski A."/>
            <person name="Escalona H.E."/>
            <person name="Waterhouse R.M."/>
            <person name="Zwick A."/>
            <person name="Pang H."/>
        </authorList>
    </citation>
    <scope>NUCLEOTIDE SEQUENCE [LARGE SCALE GENOMIC DNA]</scope>
    <source>
        <strain evidence="7">SYSU2018</strain>
    </source>
</reference>
<dbReference type="NCBIfam" id="TIGR02727">
    <property type="entry name" value="MTHFS_bact"/>
    <property type="match status" value="1"/>
</dbReference>
<evidence type="ECO:0000256" key="5">
    <source>
        <dbReference type="ARBA" id="ARBA00038966"/>
    </source>
</evidence>
<gene>
    <name evidence="7" type="ORF">HHI36_002733</name>
</gene>
<evidence type="ECO:0000256" key="2">
    <source>
        <dbReference type="ARBA" id="ARBA00022741"/>
    </source>
</evidence>
<dbReference type="InterPro" id="IPR037171">
    <property type="entry name" value="NagB/RpiA_transferase-like"/>
</dbReference>
<evidence type="ECO:0000256" key="1">
    <source>
        <dbReference type="ARBA" id="ARBA00010638"/>
    </source>
</evidence>
<evidence type="ECO:0000313" key="7">
    <source>
        <dbReference type="EMBL" id="KAL3288285.1"/>
    </source>
</evidence>
<dbReference type="SUPFAM" id="SSF100950">
    <property type="entry name" value="NagB/RpiA/CoA transferase-like"/>
    <property type="match status" value="1"/>
</dbReference>
<dbReference type="InterPro" id="IPR024185">
    <property type="entry name" value="FTHF_cligase-like_sf"/>
</dbReference>
<organism evidence="7 8">
    <name type="scientific">Cryptolaemus montrouzieri</name>
    <dbReference type="NCBI Taxonomy" id="559131"/>
    <lineage>
        <taxon>Eukaryota</taxon>
        <taxon>Metazoa</taxon>
        <taxon>Ecdysozoa</taxon>
        <taxon>Arthropoda</taxon>
        <taxon>Hexapoda</taxon>
        <taxon>Insecta</taxon>
        <taxon>Pterygota</taxon>
        <taxon>Neoptera</taxon>
        <taxon>Endopterygota</taxon>
        <taxon>Coleoptera</taxon>
        <taxon>Polyphaga</taxon>
        <taxon>Cucujiformia</taxon>
        <taxon>Coccinelloidea</taxon>
        <taxon>Coccinellidae</taxon>
        <taxon>Scymninae</taxon>
        <taxon>Scymnini</taxon>
        <taxon>Cryptolaemus</taxon>
    </lineage>
</organism>
<comment type="caution">
    <text evidence="7">The sequence shown here is derived from an EMBL/GenBank/DDBJ whole genome shotgun (WGS) entry which is preliminary data.</text>
</comment>
<dbReference type="InterPro" id="IPR002698">
    <property type="entry name" value="FTHF_cligase"/>
</dbReference>
<keyword evidence="2 6" id="KW-0547">Nucleotide-binding</keyword>
<keyword evidence="8" id="KW-1185">Reference proteome</keyword>
<protein>
    <recommendedName>
        <fullName evidence="5 6">5-formyltetrahydrofolate cyclo-ligase</fullName>
        <ecNumber evidence="5 6">6.3.3.2</ecNumber>
    </recommendedName>
</protein>
<keyword evidence="3 6" id="KW-0067">ATP-binding</keyword>
<dbReference type="EC" id="6.3.3.2" evidence="5 6"/>
<accession>A0ABD2PBM3</accession>
<dbReference type="GO" id="GO:0005524">
    <property type="term" value="F:ATP binding"/>
    <property type="evidence" value="ECO:0007669"/>
    <property type="project" value="UniProtKB-KW"/>
</dbReference>
<comment type="cofactor">
    <cofactor evidence="6">
        <name>Mg(2+)</name>
        <dbReference type="ChEBI" id="CHEBI:18420"/>
    </cofactor>
</comment>
<keyword evidence="6" id="KW-0460">Magnesium</keyword>
<proteinExistence type="inferred from homology"/>
<evidence type="ECO:0000256" key="4">
    <source>
        <dbReference type="ARBA" id="ARBA00036539"/>
    </source>
</evidence>
<dbReference type="AlphaFoldDB" id="A0ABD2PBM3"/>
<sequence length="110" mass="12767">MEMVKLYSMEDWENLPLTSWKIKQPKLKEQRENALDTGGLDLIILPGVAFTKDGKRIGHGGGYYDKYLKECREKQKKSPVTVALCFNQQYLENLPYESHDEKVDIVLCKE</sequence>
<dbReference type="GO" id="GO:0030272">
    <property type="term" value="F:5-formyltetrahydrofolate cyclo-ligase activity"/>
    <property type="evidence" value="ECO:0007669"/>
    <property type="project" value="UniProtKB-EC"/>
</dbReference>
<dbReference type="EMBL" id="JABFTP020000185">
    <property type="protein sequence ID" value="KAL3288285.1"/>
    <property type="molecule type" value="Genomic_DNA"/>
</dbReference>
<keyword evidence="6" id="KW-0479">Metal-binding</keyword>
<dbReference type="PANTHER" id="PTHR23407:SF1">
    <property type="entry name" value="5-FORMYLTETRAHYDROFOLATE CYCLO-LIGASE"/>
    <property type="match status" value="1"/>
</dbReference>
<comment type="catalytic activity">
    <reaction evidence="4 6">
        <text>(6S)-5-formyl-5,6,7,8-tetrahydrofolate + ATP = (6R)-5,10-methenyltetrahydrofolate + ADP + phosphate</text>
        <dbReference type="Rhea" id="RHEA:10488"/>
        <dbReference type="ChEBI" id="CHEBI:30616"/>
        <dbReference type="ChEBI" id="CHEBI:43474"/>
        <dbReference type="ChEBI" id="CHEBI:57455"/>
        <dbReference type="ChEBI" id="CHEBI:57457"/>
        <dbReference type="ChEBI" id="CHEBI:456216"/>
        <dbReference type="EC" id="6.3.3.2"/>
    </reaction>
</comment>
<evidence type="ECO:0000313" key="8">
    <source>
        <dbReference type="Proteomes" id="UP001516400"/>
    </source>
</evidence>
<name>A0ABD2PBM3_9CUCU</name>
<dbReference type="Pfam" id="PF01812">
    <property type="entry name" value="5-FTHF_cyc-lig"/>
    <property type="match status" value="1"/>
</dbReference>
<dbReference type="Proteomes" id="UP001516400">
    <property type="component" value="Unassembled WGS sequence"/>
</dbReference>